<sequence>MLLVGECEGDLKKKKDVDLTGMQCDLKWTESALATQGNCFVTLPLEKQLTSVLSSKKVSKALKSSLERISQPHDTALKSDSRWGFIQKAKRGAWPRLNGHNHDDSFGWLSTV</sequence>
<dbReference type="Proteomes" id="UP000821845">
    <property type="component" value="Chromosome 9"/>
</dbReference>
<reference evidence="1" key="1">
    <citation type="submission" date="2020-05" db="EMBL/GenBank/DDBJ databases">
        <title>Large-scale comparative analyses of tick genomes elucidate their genetic diversity and vector capacities.</title>
        <authorList>
            <person name="Jia N."/>
            <person name="Wang J."/>
            <person name="Shi W."/>
            <person name="Du L."/>
            <person name="Sun Y."/>
            <person name="Zhan W."/>
            <person name="Jiang J."/>
            <person name="Wang Q."/>
            <person name="Zhang B."/>
            <person name="Ji P."/>
            <person name="Sakyi L.B."/>
            <person name="Cui X."/>
            <person name="Yuan T."/>
            <person name="Jiang B."/>
            <person name="Yang W."/>
            <person name="Lam T.T.-Y."/>
            <person name="Chang Q."/>
            <person name="Ding S."/>
            <person name="Wang X."/>
            <person name="Zhu J."/>
            <person name="Ruan X."/>
            <person name="Zhao L."/>
            <person name="Wei J."/>
            <person name="Que T."/>
            <person name="Du C."/>
            <person name="Cheng J."/>
            <person name="Dai P."/>
            <person name="Han X."/>
            <person name="Huang E."/>
            <person name="Gao Y."/>
            <person name="Liu J."/>
            <person name="Shao H."/>
            <person name="Ye R."/>
            <person name="Li L."/>
            <person name="Wei W."/>
            <person name="Wang X."/>
            <person name="Wang C."/>
            <person name="Yang T."/>
            <person name="Huo Q."/>
            <person name="Li W."/>
            <person name="Guo W."/>
            <person name="Chen H."/>
            <person name="Zhou L."/>
            <person name="Ni X."/>
            <person name="Tian J."/>
            <person name="Zhou Y."/>
            <person name="Sheng Y."/>
            <person name="Liu T."/>
            <person name="Pan Y."/>
            <person name="Xia L."/>
            <person name="Li J."/>
            <person name="Zhao F."/>
            <person name="Cao W."/>
        </authorList>
    </citation>
    <scope>NUCLEOTIDE SEQUENCE</scope>
    <source>
        <strain evidence="1">Hyas-2018</strain>
    </source>
</reference>
<proteinExistence type="predicted"/>
<name>A0ACB7RHV3_HYAAI</name>
<dbReference type="EMBL" id="CM023489">
    <property type="protein sequence ID" value="KAH6922337.1"/>
    <property type="molecule type" value="Genomic_DNA"/>
</dbReference>
<evidence type="ECO:0000313" key="1">
    <source>
        <dbReference type="EMBL" id="KAH6922337.1"/>
    </source>
</evidence>
<organism evidence="1 2">
    <name type="scientific">Hyalomma asiaticum</name>
    <name type="common">Tick</name>
    <dbReference type="NCBI Taxonomy" id="266040"/>
    <lineage>
        <taxon>Eukaryota</taxon>
        <taxon>Metazoa</taxon>
        <taxon>Ecdysozoa</taxon>
        <taxon>Arthropoda</taxon>
        <taxon>Chelicerata</taxon>
        <taxon>Arachnida</taxon>
        <taxon>Acari</taxon>
        <taxon>Parasitiformes</taxon>
        <taxon>Ixodida</taxon>
        <taxon>Ixodoidea</taxon>
        <taxon>Ixodidae</taxon>
        <taxon>Hyalomminae</taxon>
        <taxon>Hyalomma</taxon>
    </lineage>
</organism>
<comment type="caution">
    <text evidence="1">The sequence shown here is derived from an EMBL/GenBank/DDBJ whole genome shotgun (WGS) entry which is preliminary data.</text>
</comment>
<accession>A0ACB7RHV3</accession>
<protein>
    <submittedName>
        <fullName evidence="1">Uncharacterized protein</fullName>
    </submittedName>
</protein>
<evidence type="ECO:0000313" key="2">
    <source>
        <dbReference type="Proteomes" id="UP000821845"/>
    </source>
</evidence>
<keyword evidence="2" id="KW-1185">Reference proteome</keyword>
<gene>
    <name evidence="1" type="ORF">HPB50_013329</name>
</gene>